<dbReference type="HOGENOM" id="CLU_049028_1_0_9"/>
<dbReference type="KEGG" id="eel:EUBELI_01763"/>
<organism evidence="1 2">
    <name type="scientific">Lachnospira eligens (strain ATCC 27750 / DSM 3376 / VPI C15-48 / C15-B4)</name>
    <name type="common">Eubacterium eligens</name>
    <dbReference type="NCBI Taxonomy" id="515620"/>
    <lineage>
        <taxon>Bacteria</taxon>
        <taxon>Bacillati</taxon>
        <taxon>Bacillota</taxon>
        <taxon>Clostridia</taxon>
        <taxon>Lachnospirales</taxon>
        <taxon>Lachnospiraceae</taxon>
        <taxon>Lachnospira</taxon>
    </lineage>
</organism>
<accession>C4Z3S8</accession>
<dbReference type="Proteomes" id="UP000001476">
    <property type="component" value="Chromosome"/>
</dbReference>
<protein>
    <submittedName>
        <fullName evidence="1">Uncharacterized protein</fullName>
    </submittedName>
</protein>
<evidence type="ECO:0000313" key="1">
    <source>
        <dbReference type="EMBL" id="ACR72753.1"/>
    </source>
</evidence>
<evidence type="ECO:0000313" key="2">
    <source>
        <dbReference type="Proteomes" id="UP000001476"/>
    </source>
</evidence>
<name>C4Z3S8_LACE2</name>
<proteinExistence type="predicted"/>
<gene>
    <name evidence="1" type="ordered locus">EUBELI_01763</name>
</gene>
<dbReference type="AlphaFoldDB" id="C4Z3S8"/>
<reference evidence="1 2" key="1">
    <citation type="journal article" date="2009" name="Proc. Natl. Acad. Sci. U.S.A.">
        <title>Characterizing a model human gut microbiota composed of members of its two dominant bacterial phyla.</title>
        <authorList>
            <person name="Mahowald M.A."/>
            <person name="Rey F.E."/>
            <person name="Seedorf H."/>
            <person name="Turnbaugh P.J."/>
            <person name="Fulton R.S."/>
            <person name="Wollam A."/>
            <person name="Shah N."/>
            <person name="Wang C."/>
            <person name="Magrini V."/>
            <person name="Wilson R.K."/>
            <person name="Cantarel B.L."/>
            <person name="Coutinho P.M."/>
            <person name="Henrissat B."/>
            <person name="Crock L.W."/>
            <person name="Russell A."/>
            <person name="Verberkmoes N.C."/>
            <person name="Hettich R.L."/>
            <person name="Gordon J.I."/>
        </authorList>
    </citation>
    <scope>NUCLEOTIDE SEQUENCE [LARGE SCALE GENOMIC DNA]</scope>
    <source>
        <strain evidence="2">ATCC 27750 / DSM 3376 / VPI C15-48 / C15-B4</strain>
    </source>
</reference>
<dbReference type="STRING" id="515620.EUBELI_01763"/>
<dbReference type="EMBL" id="CP001104">
    <property type="protein sequence ID" value="ACR72753.1"/>
    <property type="molecule type" value="Genomic_DNA"/>
</dbReference>
<sequence length="463" mass="52873">MQMSDAIDKTAHVEIIDNPDVREFLSKCRYMVEPSGKEAKEVADLFVKYPLQQEKLPVNIISIDGSSYEASISDNLPHTRVGYVKVGNILIKRDEYNNLGKQKYINPFLVAEMEKATSSTVFALPSSNMQYGGKESVRDGFRLALDNYLFKYRNNPSDIKTSLRTTLFKLACYRTGINCTNSDNELILHKCPNSKCNAKNISVWNIDEEQFCPECGETIYPSDCLRIWEEVEDNGSNQSALTRFTNVIEHLFVMHYIRMIIDFSPESYVETLSDICFFMDGPLAIYGNAAWVHNAIMKYLHEINVVMQKHNKNPILIIGLVKSGAIVDYFKMIEKDIKEETILCLSDEVRNKYVNYDRKASSSTFGSETYYGQDFIYKAKSGKLIVFNLPYPFESKGDIKSFILNKSDIKKYQNLNKSLCLLNEFECDLYENTVVPVALARKHTVISLKPGSQVLDLLTRLNA</sequence>
<dbReference type="eggNOG" id="ENOG502Z8JN">
    <property type="taxonomic scope" value="Bacteria"/>
</dbReference>
<keyword evidence="2" id="KW-1185">Reference proteome</keyword>